<dbReference type="KEGG" id="scm:SCHCO_02511912"/>
<dbReference type="Pfam" id="PF01753">
    <property type="entry name" value="zf-MYND"/>
    <property type="match status" value="1"/>
</dbReference>
<dbReference type="GeneID" id="9590739"/>
<dbReference type="EMBL" id="GL377310">
    <property type="protein sequence ID" value="EFI93885.1"/>
    <property type="molecule type" value="Genomic_DNA"/>
</dbReference>
<proteinExistence type="predicted"/>
<evidence type="ECO:0000256" key="1">
    <source>
        <dbReference type="ARBA" id="ARBA00022723"/>
    </source>
</evidence>
<evidence type="ECO:0000256" key="4">
    <source>
        <dbReference type="PROSITE-ProRule" id="PRU00134"/>
    </source>
</evidence>
<evidence type="ECO:0000313" key="6">
    <source>
        <dbReference type="EMBL" id="EFI93885.1"/>
    </source>
</evidence>
<evidence type="ECO:0000259" key="5">
    <source>
        <dbReference type="PROSITE" id="PS50865"/>
    </source>
</evidence>
<evidence type="ECO:0000256" key="3">
    <source>
        <dbReference type="ARBA" id="ARBA00022833"/>
    </source>
</evidence>
<protein>
    <submittedName>
        <fullName evidence="6">Expressed protein</fullName>
    </submittedName>
</protein>
<dbReference type="AlphaFoldDB" id="D8QEP6"/>
<dbReference type="Gene3D" id="6.10.140.2220">
    <property type="match status" value="1"/>
</dbReference>
<dbReference type="Proteomes" id="UP000007431">
    <property type="component" value="Unassembled WGS sequence"/>
</dbReference>
<feature type="domain" description="MYND-type" evidence="5">
    <location>
        <begin position="15"/>
        <end position="57"/>
    </location>
</feature>
<dbReference type="PROSITE" id="PS50865">
    <property type="entry name" value="ZF_MYND_2"/>
    <property type="match status" value="1"/>
</dbReference>
<name>D8QEP6_SCHCM</name>
<dbReference type="InParanoid" id="D8QEP6"/>
<dbReference type="OMA" id="YINVITM"/>
<evidence type="ECO:0000256" key="2">
    <source>
        <dbReference type="ARBA" id="ARBA00022771"/>
    </source>
</evidence>
<keyword evidence="7" id="KW-1185">Reference proteome</keyword>
<evidence type="ECO:0000313" key="7">
    <source>
        <dbReference type="Proteomes" id="UP000007431"/>
    </source>
</evidence>
<reference evidence="6 7" key="1">
    <citation type="journal article" date="2010" name="Nat. Biotechnol.">
        <title>Genome sequence of the model mushroom Schizophyllum commune.</title>
        <authorList>
            <person name="Ohm R.A."/>
            <person name="de Jong J.F."/>
            <person name="Lugones L.G."/>
            <person name="Aerts A."/>
            <person name="Kothe E."/>
            <person name="Stajich J.E."/>
            <person name="de Vries R.P."/>
            <person name="Record E."/>
            <person name="Levasseur A."/>
            <person name="Baker S.E."/>
            <person name="Bartholomew K.A."/>
            <person name="Coutinho P.M."/>
            <person name="Erdmann S."/>
            <person name="Fowler T.J."/>
            <person name="Gathman A.C."/>
            <person name="Lombard V."/>
            <person name="Henrissat B."/>
            <person name="Knabe N."/>
            <person name="Kuees U."/>
            <person name="Lilly W.W."/>
            <person name="Lindquist E."/>
            <person name="Lucas S."/>
            <person name="Magnuson J.K."/>
            <person name="Piumi F."/>
            <person name="Raudaskoski M."/>
            <person name="Salamov A."/>
            <person name="Schmutz J."/>
            <person name="Schwarze F.W.M.R."/>
            <person name="vanKuyk P.A."/>
            <person name="Horton J.S."/>
            <person name="Grigoriev I.V."/>
            <person name="Woesten H.A.B."/>
        </authorList>
    </citation>
    <scope>NUCLEOTIDE SEQUENCE [LARGE SCALE GENOMIC DNA]</scope>
    <source>
        <strain evidence="7">H4-8 / FGSC 9210</strain>
    </source>
</reference>
<dbReference type="VEuPathDB" id="FungiDB:SCHCODRAFT_02511912"/>
<dbReference type="HOGENOM" id="CLU_1081891_0_0_1"/>
<dbReference type="OrthoDB" id="3007465at2759"/>
<keyword evidence="3" id="KW-0862">Zinc</keyword>
<gene>
    <name evidence="6" type="ORF">SCHCODRAFT_85933</name>
</gene>
<dbReference type="PROSITE" id="PS01360">
    <property type="entry name" value="ZF_MYND_1"/>
    <property type="match status" value="1"/>
</dbReference>
<sequence>MSGPITVIPPVYDECECCGEEAEEGQTQMLRCSACKNKFYCSPRCQKKDWKEHKMNCSPLPVPLVPNVPERGPEMISEVERAANMLKEVFDAWKRIDDEEESKNLPDIERLKLKFKDPATKSLTRYELPAEFAWKTNLLDKHPDFDRVLHSLRRLFWIDTVAAIKDDKEREDWLEQLKSMRLPPSFPQIVPEKALALPSGLSPGEYEMLAQVANIRSFPLAPEVPAEAGGAGADSAYTKRWLHLAVIYKQSRASS</sequence>
<dbReference type="GO" id="GO:0008270">
    <property type="term" value="F:zinc ion binding"/>
    <property type="evidence" value="ECO:0007669"/>
    <property type="project" value="UniProtKB-KW"/>
</dbReference>
<dbReference type="SUPFAM" id="SSF144232">
    <property type="entry name" value="HIT/MYND zinc finger-like"/>
    <property type="match status" value="1"/>
</dbReference>
<dbReference type="InterPro" id="IPR002893">
    <property type="entry name" value="Znf_MYND"/>
</dbReference>
<organism evidence="7">
    <name type="scientific">Schizophyllum commune (strain H4-8 / FGSC 9210)</name>
    <name type="common">Split gill fungus</name>
    <dbReference type="NCBI Taxonomy" id="578458"/>
    <lineage>
        <taxon>Eukaryota</taxon>
        <taxon>Fungi</taxon>
        <taxon>Dikarya</taxon>
        <taxon>Basidiomycota</taxon>
        <taxon>Agaricomycotina</taxon>
        <taxon>Agaricomycetes</taxon>
        <taxon>Agaricomycetidae</taxon>
        <taxon>Agaricales</taxon>
        <taxon>Schizophyllaceae</taxon>
        <taxon>Schizophyllum</taxon>
    </lineage>
</organism>
<keyword evidence="2 4" id="KW-0863">Zinc-finger</keyword>
<accession>D8QEP6</accession>
<dbReference type="RefSeq" id="XP_003028788.1">
    <property type="nucleotide sequence ID" value="XM_003028742.1"/>
</dbReference>
<keyword evidence="1" id="KW-0479">Metal-binding</keyword>
<dbReference type="eggNOG" id="ENOG502RBP9">
    <property type="taxonomic scope" value="Eukaryota"/>
</dbReference>